<sequence length="306" mass="33339">MKYWGLGIAGALFYAAPIGAGMTGAPYIAVLAFTALFFLWVAVMKFEPFRDGPAMVLPTLMVHFALASACLGVGHLLRALLGIEATAPLMGWIVLGLGGIALGRILWRPRAEAEAEAIVEQALKKLNEFADDAEVLLDERDQIPLPEAVEEIAEMFGRLDALPAEGAAQNDLARIVLPVPETVSPSLLFPDLLQRARRTGARRDRHAALVLAFDTDFAEAAYAQHFMAQLFDLIVEAADVVTLAHFLARAEALLNETPHLLGDLPKISRMLEISDQIATAEPDLSEALVSLAQRREDLERMMNGYE</sequence>
<feature type="transmembrane region" description="Helical" evidence="1">
    <location>
        <begin position="25"/>
        <end position="43"/>
    </location>
</feature>
<dbReference type="OrthoDB" id="7821512at2"/>
<feature type="transmembrane region" description="Helical" evidence="1">
    <location>
        <begin position="89"/>
        <end position="107"/>
    </location>
</feature>
<evidence type="ECO:0008006" key="4">
    <source>
        <dbReference type="Google" id="ProtNLM"/>
    </source>
</evidence>
<organism evidence="2 3">
    <name type="scientific">Aliiruegeria lutimaris</name>
    <dbReference type="NCBI Taxonomy" id="571298"/>
    <lineage>
        <taxon>Bacteria</taxon>
        <taxon>Pseudomonadati</taxon>
        <taxon>Pseudomonadota</taxon>
        <taxon>Alphaproteobacteria</taxon>
        <taxon>Rhodobacterales</taxon>
        <taxon>Roseobacteraceae</taxon>
        <taxon>Aliiruegeria</taxon>
    </lineage>
</organism>
<dbReference type="AlphaFoldDB" id="A0A1G8V3R0"/>
<feature type="transmembrane region" description="Helical" evidence="1">
    <location>
        <begin position="55"/>
        <end position="77"/>
    </location>
</feature>
<keyword evidence="1" id="KW-0812">Transmembrane</keyword>
<gene>
    <name evidence="2" type="ORF">SAMN04488026_102065</name>
</gene>
<evidence type="ECO:0000313" key="3">
    <source>
        <dbReference type="Proteomes" id="UP000199382"/>
    </source>
</evidence>
<dbReference type="STRING" id="571298.SAMN04488026_102065"/>
<accession>A0A1G8V3R0</accession>
<dbReference type="RefSeq" id="WP_093155620.1">
    <property type="nucleotide sequence ID" value="NZ_FNEK01000020.1"/>
</dbReference>
<name>A0A1G8V3R0_9RHOB</name>
<keyword evidence="3" id="KW-1185">Reference proteome</keyword>
<keyword evidence="1" id="KW-1133">Transmembrane helix</keyword>
<dbReference type="Proteomes" id="UP000199382">
    <property type="component" value="Unassembled WGS sequence"/>
</dbReference>
<reference evidence="2 3" key="1">
    <citation type="submission" date="2016-10" db="EMBL/GenBank/DDBJ databases">
        <authorList>
            <person name="de Groot N.N."/>
        </authorList>
    </citation>
    <scope>NUCLEOTIDE SEQUENCE [LARGE SCALE GENOMIC DNA]</scope>
    <source>
        <strain evidence="2 3">DSM 25294</strain>
    </source>
</reference>
<evidence type="ECO:0000313" key="2">
    <source>
        <dbReference type="EMBL" id="SDJ60497.1"/>
    </source>
</evidence>
<protein>
    <recommendedName>
        <fullName evidence="4">5-bromo-4-chloroindolyl phosphate hydrolysis protein</fullName>
    </recommendedName>
</protein>
<keyword evidence="1" id="KW-0472">Membrane</keyword>
<proteinExistence type="predicted"/>
<evidence type="ECO:0000256" key="1">
    <source>
        <dbReference type="SAM" id="Phobius"/>
    </source>
</evidence>
<dbReference type="EMBL" id="FNEK01000020">
    <property type="protein sequence ID" value="SDJ60497.1"/>
    <property type="molecule type" value="Genomic_DNA"/>
</dbReference>